<evidence type="ECO:0000313" key="1">
    <source>
        <dbReference type="EMBL" id="KAL3683978.1"/>
    </source>
</evidence>
<accession>A0ABD3GYD0</accession>
<dbReference type="AlphaFoldDB" id="A0ABD3GYD0"/>
<proteinExistence type="predicted"/>
<gene>
    <name evidence="1" type="ORF">R1sor_002000</name>
</gene>
<name>A0ABD3GYD0_9MARC</name>
<dbReference type="Proteomes" id="UP001633002">
    <property type="component" value="Unassembled WGS sequence"/>
</dbReference>
<reference evidence="1 2" key="1">
    <citation type="submission" date="2024-09" db="EMBL/GenBank/DDBJ databases">
        <title>Chromosome-scale assembly of Riccia sorocarpa.</title>
        <authorList>
            <person name="Paukszto L."/>
        </authorList>
    </citation>
    <scope>NUCLEOTIDE SEQUENCE [LARGE SCALE GENOMIC DNA]</scope>
    <source>
        <strain evidence="1">LP-2024</strain>
        <tissue evidence="1">Aerial parts of the thallus</tissue>
    </source>
</reference>
<keyword evidence="2" id="KW-1185">Reference proteome</keyword>
<dbReference type="EMBL" id="JBJQOH010000006">
    <property type="protein sequence ID" value="KAL3683978.1"/>
    <property type="molecule type" value="Genomic_DNA"/>
</dbReference>
<organism evidence="1 2">
    <name type="scientific">Riccia sorocarpa</name>
    <dbReference type="NCBI Taxonomy" id="122646"/>
    <lineage>
        <taxon>Eukaryota</taxon>
        <taxon>Viridiplantae</taxon>
        <taxon>Streptophyta</taxon>
        <taxon>Embryophyta</taxon>
        <taxon>Marchantiophyta</taxon>
        <taxon>Marchantiopsida</taxon>
        <taxon>Marchantiidae</taxon>
        <taxon>Marchantiales</taxon>
        <taxon>Ricciaceae</taxon>
        <taxon>Riccia</taxon>
    </lineage>
</organism>
<sequence>MQRNSSRAGWGSGTLVAAQFSAWHAPCTELVYGAGRLFSRQQGPLERPRGHAADSRAYFSPPTWSSISSFWYALWNTDADGDRLLIKGTGGSTCVVGWHEVSVAFGASHGEAKEFRAIKINNKNFAQYRPGEYLPETVETNAQRKLVNGQPYEEISYYKEAAPYGATYFLMTIICVLFWCNGRSTRFTTPMVYAYMRSIHGFSTNWAKMILHCLKIEICFLQKRARSPDNTKVTPIVWAPVFLRILYAFRSTVFAGTQLATPDAWVPWVHMTKEGEIDLKGLHAKFPATIEDIKLIRESCKLSDKIPIAEPVVGAPSNGNAALVPSKMPARKRARDVQVYI</sequence>
<comment type="caution">
    <text evidence="1">The sequence shown here is derived from an EMBL/GenBank/DDBJ whole genome shotgun (WGS) entry which is preliminary data.</text>
</comment>
<evidence type="ECO:0000313" key="2">
    <source>
        <dbReference type="Proteomes" id="UP001633002"/>
    </source>
</evidence>
<protein>
    <submittedName>
        <fullName evidence="1">Uncharacterized protein</fullName>
    </submittedName>
</protein>